<dbReference type="EMBL" id="JH687984">
    <property type="protein sequence ID" value="EJD34192.1"/>
    <property type="molecule type" value="Genomic_DNA"/>
</dbReference>
<dbReference type="KEGG" id="adl:AURDEDRAFT_176759"/>
<protein>
    <submittedName>
        <fullName evidence="1">Uncharacterized protein</fullName>
    </submittedName>
</protein>
<accession>J0CUY9</accession>
<keyword evidence="2" id="KW-1185">Reference proteome</keyword>
<organism evidence="1 2">
    <name type="scientific">Auricularia subglabra (strain TFB-10046 / SS5)</name>
    <name type="common">White-rot fungus</name>
    <name type="synonym">Auricularia delicata (strain TFB10046)</name>
    <dbReference type="NCBI Taxonomy" id="717982"/>
    <lineage>
        <taxon>Eukaryota</taxon>
        <taxon>Fungi</taxon>
        <taxon>Dikarya</taxon>
        <taxon>Basidiomycota</taxon>
        <taxon>Agaricomycotina</taxon>
        <taxon>Agaricomycetes</taxon>
        <taxon>Auriculariales</taxon>
        <taxon>Auriculariaceae</taxon>
        <taxon>Auricularia</taxon>
    </lineage>
</organism>
<proteinExistence type="predicted"/>
<name>J0CUY9_AURST</name>
<dbReference type="Proteomes" id="UP000006514">
    <property type="component" value="Unassembled WGS sequence"/>
</dbReference>
<reference evidence="2" key="1">
    <citation type="journal article" date="2012" name="Science">
        <title>The Paleozoic origin of enzymatic lignin decomposition reconstructed from 31 fungal genomes.</title>
        <authorList>
            <person name="Floudas D."/>
            <person name="Binder M."/>
            <person name="Riley R."/>
            <person name="Barry K."/>
            <person name="Blanchette R.A."/>
            <person name="Henrissat B."/>
            <person name="Martinez A.T."/>
            <person name="Otillar R."/>
            <person name="Spatafora J.W."/>
            <person name="Yadav J.S."/>
            <person name="Aerts A."/>
            <person name="Benoit I."/>
            <person name="Boyd A."/>
            <person name="Carlson A."/>
            <person name="Copeland A."/>
            <person name="Coutinho P.M."/>
            <person name="de Vries R.P."/>
            <person name="Ferreira P."/>
            <person name="Findley K."/>
            <person name="Foster B."/>
            <person name="Gaskell J."/>
            <person name="Glotzer D."/>
            <person name="Gorecki P."/>
            <person name="Heitman J."/>
            <person name="Hesse C."/>
            <person name="Hori C."/>
            <person name="Igarashi K."/>
            <person name="Jurgens J.A."/>
            <person name="Kallen N."/>
            <person name="Kersten P."/>
            <person name="Kohler A."/>
            <person name="Kuees U."/>
            <person name="Kumar T.K.A."/>
            <person name="Kuo A."/>
            <person name="LaButti K."/>
            <person name="Larrondo L.F."/>
            <person name="Lindquist E."/>
            <person name="Ling A."/>
            <person name="Lombard V."/>
            <person name="Lucas S."/>
            <person name="Lundell T."/>
            <person name="Martin R."/>
            <person name="McLaughlin D.J."/>
            <person name="Morgenstern I."/>
            <person name="Morin E."/>
            <person name="Murat C."/>
            <person name="Nagy L.G."/>
            <person name="Nolan M."/>
            <person name="Ohm R.A."/>
            <person name="Patyshakuliyeva A."/>
            <person name="Rokas A."/>
            <person name="Ruiz-Duenas F.J."/>
            <person name="Sabat G."/>
            <person name="Salamov A."/>
            <person name="Samejima M."/>
            <person name="Schmutz J."/>
            <person name="Slot J.C."/>
            <person name="St John F."/>
            <person name="Stenlid J."/>
            <person name="Sun H."/>
            <person name="Sun S."/>
            <person name="Syed K."/>
            <person name="Tsang A."/>
            <person name="Wiebenga A."/>
            <person name="Young D."/>
            <person name="Pisabarro A."/>
            <person name="Eastwood D.C."/>
            <person name="Martin F."/>
            <person name="Cullen D."/>
            <person name="Grigoriev I.V."/>
            <person name="Hibbett D.S."/>
        </authorList>
    </citation>
    <scope>NUCLEOTIDE SEQUENCE [LARGE SCALE GENOMIC DNA]</scope>
    <source>
        <strain evidence="2">TFB10046</strain>
    </source>
</reference>
<sequence length="222" mass="26332">MTDNTFNCKDMFRMNDTAEYIEKMSVDQQDELLLLGHAREQRLRRDAYAEVELWEQQATENVETHRIRMEKQRKAAEELMVWLDTFAKRRKTRPVDITPAMLNTELNDELLYHRHRGFGARVPEHPDAIKYAPTHFKRKDDKIDALKRALLLWERPKARPAFRQKTCFDARATHRATMHRPHMLQLRHFGQGVLPHAHAGPSCRQARCDAVYIYIIYSLRLI</sequence>
<dbReference type="AlphaFoldDB" id="J0CUY9"/>
<evidence type="ECO:0000313" key="2">
    <source>
        <dbReference type="Proteomes" id="UP000006514"/>
    </source>
</evidence>
<gene>
    <name evidence="1" type="ORF">AURDEDRAFT_176759</name>
</gene>
<dbReference type="InParanoid" id="J0CUY9"/>
<evidence type="ECO:0000313" key="1">
    <source>
        <dbReference type="EMBL" id="EJD34192.1"/>
    </source>
</evidence>